<dbReference type="AlphaFoldDB" id="A0A6I9SRL9"/>
<dbReference type="GeneID" id="105155498"/>
<proteinExistence type="predicted"/>
<evidence type="ECO:0000256" key="1">
    <source>
        <dbReference type="SAM" id="MobiDB-lite"/>
    </source>
</evidence>
<evidence type="ECO:0000313" key="2">
    <source>
        <dbReference type="Proteomes" id="UP000504604"/>
    </source>
</evidence>
<dbReference type="RefSeq" id="XP_011069679.1">
    <property type="nucleotide sequence ID" value="XM_011071377.2"/>
</dbReference>
<sequence length="217" mass="24915">MTPWPSQTFSRCWCGCTHTTPTTKAFIRVADHDCRSRHNGVTCTRGELFTTAPPPGYGMHHNQHHQHLNDIISASGMSRGQCSRSSTRRRVSSYGSGSQTPEISWPDHCGWPKISCASYWSIVRPQIFNHSRRKIRRKGQPIETQLLPSTVGGRPPLGRTIVKWRQPSNRWRCSRSVIKRRKTAYGVVRGQRMSRKNARTNQIVNKILNYPLKAWWP</sequence>
<organism evidence="2 3">
    <name type="scientific">Sesamum indicum</name>
    <name type="common">Oriental sesame</name>
    <name type="synonym">Sesamum orientale</name>
    <dbReference type="NCBI Taxonomy" id="4182"/>
    <lineage>
        <taxon>Eukaryota</taxon>
        <taxon>Viridiplantae</taxon>
        <taxon>Streptophyta</taxon>
        <taxon>Embryophyta</taxon>
        <taxon>Tracheophyta</taxon>
        <taxon>Spermatophyta</taxon>
        <taxon>Magnoliopsida</taxon>
        <taxon>eudicotyledons</taxon>
        <taxon>Gunneridae</taxon>
        <taxon>Pentapetalae</taxon>
        <taxon>asterids</taxon>
        <taxon>lamiids</taxon>
        <taxon>Lamiales</taxon>
        <taxon>Pedaliaceae</taxon>
        <taxon>Sesamum</taxon>
    </lineage>
</organism>
<reference evidence="3" key="2">
    <citation type="submission" date="2025-08" db="UniProtKB">
        <authorList>
            <consortium name="RefSeq"/>
        </authorList>
    </citation>
    <scope>IDENTIFICATION</scope>
</reference>
<dbReference type="KEGG" id="sind:105155498"/>
<name>A0A6I9SRL9_SESIN</name>
<gene>
    <name evidence="3" type="primary">LOC105155498</name>
</gene>
<dbReference type="Proteomes" id="UP000504604">
    <property type="component" value="Linkage group LG1"/>
</dbReference>
<dbReference type="InParanoid" id="A0A6I9SRL9"/>
<protein>
    <submittedName>
        <fullName evidence="3">Uncharacterized protein LOC105155498 isoform X1</fullName>
    </submittedName>
</protein>
<feature type="region of interest" description="Disordered" evidence="1">
    <location>
        <begin position="78"/>
        <end position="98"/>
    </location>
</feature>
<evidence type="ECO:0000313" key="3">
    <source>
        <dbReference type="RefSeq" id="XP_011069679.1"/>
    </source>
</evidence>
<keyword evidence="2" id="KW-1185">Reference proteome</keyword>
<reference evidence="2" key="1">
    <citation type="submission" date="2024-10" db="UniProtKB">
        <authorList>
            <consortium name="RefSeq"/>
        </authorList>
    </citation>
    <scope>NUCLEOTIDE SEQUENCE [LARGE SCALE GENOMIC DNA]</scope>
    <source>
        <strain evidence="2">cv. Zhongzhi No. 13</strain>
    </source>
</reference>
<accession>A0A6I9SRL9</accession>